<dbReference type="Proteomes" id="UP000568380">
    <property type="component" value="Unassembled WGS sequence"/>
</dbReference>
<dbReference type="InterPro" id="IPR051943">
    <property type="entry name" value="TRAFAC_Dynamin-like_GTPase"/>
</dbReference>
<dbReference type="PANTHER" id="PTHR43681">
    <property type="entry name" value="TRANSMEMBRANE GTPASE FZO"/>
    <property type="match status" value="1"/>
</dbReference>
<protein>
    <recommendedName>
        <fullName evidence="1">Dynamin N-terminal domain-containing protein</fullName>
    </recommendedName>
</protein>
<evidence type="ECO:0000313" key="3">
    <source>
        <dbReference type="Proteomes" id="UP000568380"/>
    </source>
</evidence>
<keyword evidence="3" id="KW-1185">Reference proteome</keyword>
<dbReference type="SUPFAM" id="SSF52540">
    <property type="entry name" value="P-loop containing nucleoside triphosphate hydrolases"/>
    <property type="match status" value="1"/>
</dbReference>
<dbReference type="PANTHER" id="PTHR43681:SF1">
    <property type="entry name" value="SARCALUMENIN"/>
    <property type="match status" value="1"/>
</dbReference>
<feature type="domain" description="Dynamin N-terminal" evidence="1">
    <location>
        <begin position="52"/>
        <end position="186"/>
    </location>
</feature>
<comment type="caution">
    <text evidence="2">The sequence shown here is derived from an EMBL/GenBank/DDBJ whole genome shotgun (WGS) entry which is preliminary data.</text>
</comment>
<organism evidence="2 3">
    <name type="scientific">Nonomuraea endophytica</name>
    <dbReference type="NCBI Taxonomy" id="714136"/>
    <lineage>
        <taxon>Bacteria</taxon>
        <taxon>Bacillati</taxon>
        <taxon>Actinomycetota</taxon>
        <taxon>Actinomycetes</taxon>
        <taxon>Streptosporangiales</taxon>
        <taxon>Streptosporangiaceae</taxon>
        <taxon>Nonomuraea</taxon>
    </lineage>
</organism>
<proteinExistence type="predicted"/>
<dbReference type="InterPro" id="IPR045063">
    <property type="entry name" value="Dynamin_N"/>
</dbReference>
<evidence type="ECO:0000313" key="2">
    <source>
        <dbReference type="EMBL" id="MBB5083289.1"/>
    </source>
</evidence>
<reference evidence="2 3" key="1">
    <citation type="submission" date="2020-08" db="EMBL/GenBank/DDBJ databases">
        <title>Genomic Encyclopedia of Type Strains, Phase IV (KMG-IV): sequencing the most valuable type-strain genomes for metagenomic binning, comparative biology and taxonomic classification.</title>
        <authorList>
            <person name="Goeker M."/>
        </authorList>
    </citation>
    <scope>NUCLEOTIDE SEQUENCE [LARGE SCALE GENOMIC DNA]</scope>
    <source>
        <strain evidence="2 3">DSM 45385</strain>
    </source>
</reference>
<evidence type="ECO:0000259" key="1">
    <source>
        <dbReference type="Pfam" id="PF00350"/>
    </source>
</evidence>
<dbReference type="RefSeq" id="WP_184972242.1">
    <property type="nucleotide sequence ID" value="NZ_JACHIN010000016.1"/>
</dbReference>
<dbReference type="AlphaFoldDB" id="A0A7W8EKY1"/>
<dbReference type="InterPro" id="IPR027417">
    <property type="entry name" value="P-loop_NTPase"/>
</dbReference>
<gene>
    <name evidence="2" type="ORF">HNR40_008792</name>
</gene>
<name>A0A7W8EKY1_9ACTN</name>
<accession>A0A7W8EKY1</accession>
<dbReference type="EMBL" id="JACHIN010000016">
    <property type="protein sequence ID" value="MBB5083289.1"/>
    <property type="molecule type" value="Genomic_DNA"/>
</dbReference>
<sequence length="543" mass="58813">MMPPEHLLVPAVARAGTILRECALQADETPELSTLADALRTAAARLAEPMRLAVAGQIKRGKSTLVNALLGEQVAVTGREELTFNVNELVHAASPTLTVHFRDGPARQVAPSMFARWTVRDEAHLADLVRVRKVEYGLPNPFLNDFHLVDTPGLGSVYGRDSANTLATMGVQDPGVLELLGRDPQTLHQESVDELDRADAVLYLFSRDVSNQDVAAVSAFLGDRAGMLTPFKAFGVLSRCDQSWPPVFGDPLAFHPLRDGASQVIDVYRGATDLSRLFYLVVPVAAKVAAGAQAMGEHHLGWLRELAAVPAAELAGELGDLREFQDAAGPLRPAYRKELVELLGAWGVHLACGALRDGLDPGDLAGHLVEESGVGGLRRLIGGHFGNRAGLIKLDQAMISVRAALASCREGLPPGSAAKTAADEVAKRIERFQRSEHGFAELTALAAHYQGATSLRPAEAEQLLQVTGEKGTSCAARLGFEDDEPVSRMMRRAKERAHQWNTRMNDPLTGRVDKQTAHTMVRSYERIMDRLQVAQRLLDPETC</sequence>
<dbReference type="Pfam" id="PF00350">
    <property type="entry name" value="Dynamin_N"/>
    <property type="match status" value="1"/>
</dbReference>
<dbReference type="Gene3D" id="3.40.50.300">
    <property type="entry name" value="P-loop containing nucleotide triphosphate hydrolases"/>
    <property type="match status" value="1"/>
</dbReference>